<dbReference type="AlphaFoldDB" id="A0AAJ5C321"/>
<protein>
    <submittedName>
        <fullName evidence="2">Uncharacterized protein</fullName>
    </submittedName>
</protein>
<comment type="caution">
    <text evidence="2">The sequence shown here is derived from an EMBL/GenBank/DDBJ whole genome shotgun (WGS) entry which is preliminary data.</text>
</comment>
<reference evidence="2" key="1">
    <citation type="submission" date="2023-10" db="EMBL/GenBank/DDBJ databases">
        <authorList>
            <person name="Guldener U."/>
        </authorList>
    </citation>
    <scope>NUCLEOTIDE SEQUENCE</scope>
    <source>
        <strain evidence="2">Mp4</strain>
    </source>
</reference>
<organism evidence="2 3">
    <name type="scientific">Melanopsichium pennsylvanicum</name>
    <dbReference type="NCBI Taxonomy" id="63383"/>
    <lineage>
        <taxon>Eukaryota</taxon>
        <taxon>Fungi</taxon>
        <taxon>Dikarya</taxon>
        <taxon>Basidiomycota</taxon>
        <taxon>Ustilaginomycotina</taxon>
        <taxon>Ustilaginomycetes</taxon>
        <taxon>Ustilaginales</taxon>
        <taxon>Ustilaginaceae</taxon>
        <taxon>Melanopsichium</taxon>
    </lineage>
</organism>
<sequence length="218" mass="25010">MLYFVTLLALLCFTIIPSVLSIPLPYPHDDVFPIRSFDRKTLADHPQSIPFYACGPTHLGRSTTYWIPISHACRNTSAPERSRLPHTQTGPWDRAWEAWDDVTERLKLFQKRSSDLFFHKRSLVFPRQAGPKLAALVRERIIQHERSTSWWQRLKDWFTKLSGRKVKVTQQQVDIVKARYGRGPQSMDLGGVRITSAFTPRYAGRRAGFGTSGKLTGL</sequence>
<accession>A0AAJ5C321</accession>
<evidence type="ECO:0000313" key="2">
    <source>
        <dbReference type="EMBL" id="SNX82141.1"/>
    </source>
</evidence>
<gene>
    <name evidence="2" type="ORF">MEPE_00847</name>
</gene>
<proteinExistence type="predicted"/>
<feature type="signal peptide" evidence="1">
    <location>
        <begin position="1"/>
        <end position="21"/>
    </location>
</feature>
<name>A0AAJ5C321_9BASI</name>
<dbReference type="Proteomes" id="UP001294444">
    <property type="component" value="Unassembled WGS sequence"/>
</dbReference>
<keyword evidence="1" id="KW-0732">Signal</keyword>
<keyword evidence="3" id="KW-1185">Reference proteome</keyword>
<evidence type="ECO:0000313" key="3">
    <source>
        <dbReference type="Proteomes" id="UP001294444"/>
    </source>
</evidence>
<dbReference type="EMBL" id="OAPG01000001">
    <property type="protein sequence ID" value="SNX82141.1"/>
    <property type="molecule type" value="Genomic_DNA"/>
</dbReference>
<evidence type="ECO:0000256" key="1">
    <source>
        <dbReference type="SAM" id="SignalP"/>
    </source>
</evidence>
<feature type="chain" id="PRO_5042569888" evidence="1">
    <location>
        <begin position="22"/>
        <end position="218"/>
    </location>
</feature>